<dbReference type="EMBL" id="BAABGX010000001">
    <property type="protein sequence ID" value="GAA4302168.1"/>
    <property type="molecule type" value="Genomic_DNA"/>
</dbReference>
<evidence type="ECO:0000256" key="2">
    <source>
        <dbReference type="ARBA" id="ARBA00022759"/>
    </source>
</evidence>
<reference evidence="6" key="1">
    <citation type="journal article" date="2019" name="Int. J. Syst. Evol. Microbiol.">
        <title>The Global Catalogue of Microorganisms (GCM) 10K type strain sequencing project: providing services to taxonomists for standard genome sequencing and annotation.</title>
        <authorList>
            <consortium name="The Broad Institute Genomics Platform"/>
            <consortium name="The Broad Institute Genome Sequencing Center for Infectious Disease"/>
            <person name="Wu L."/>
            <person name="Ma J."/>
        </authorList>
    </citation>
    <scope>NUCLEOTIDE SEQUENCE [LARGE SCALE GENOMIC DNA]</scope>
    <source>
        <strain evidence="6">JCM 17917</strain>
    </source>
</reference>
<dbReference type="Gene3D" id="2.40.50.90">
    <property type="match status" value="1"/>
</dbReference>
<name>A0ABP8FEV7_9BACT</name>
<evidence type="ECO:0000256" key="3">
    <source>
        <dbReference type="ARBA" id="ARBA00022801"/>
    </source>
</evidence>
<proteinExistence type="predicted"/>
<evidence type="ECO:0000313" key="6">
    <source>
        <dbReference type="Proteomes" id="UP001501844"/>
    </source>
</evidence>
<accession>A0ABP8FEV7</accession>
<dbReference type="InterPro" id="IPR035437">
    <property type="entry name" value="SNase_OB-fold_sf"/>
</dbReference>
<dbReference type="PANTHER" id="PTHR12302">
    <property type="entry name" value="EBNA2 BINDING PROTEIN P100"/>
    <property type="match status" value="1"/>
</dbReference>
<keyword evidence="2" id="KW-0255">Endonuclease</keyword>
<dbReference type="Proteomes" id="UP001501844">
    <property type="component" value="Unassembled WGS sequence"/>
</dbReference>
<sequence length="231" mass="26118">MLLLGCQQTAEKKEEVITVSPAGYHRVIAIKDGDTIELLKDGKPLRVRLYGIDAPEKNQDFGTRARQFISEMCFGKDVRLEVKDIDRYGRTVGIIYLPDGRNLNYEMVKNGFAWHYKAYSKDPELGRLEEEARLDKRGLWDWPSPVAPWEFRSNRKAQSAANKQLKEVHSNDAERSASAGANVYLCDSPSATTYHLDRGCRALSSCKSNILRTTYAVAGQRNRKACRVCAI</sequence>
<dbReference type="PROSITE" id="PS01284">
    <property type="entry name" value="TNASE_2"/>
    <property type="match status" value="1"/>
</dbReference>
<dbReference type="CDD" id="cd00175">
    <property type="entry name" value="SNc"/>
    <property type="match status" value="1"/>
</dbReference>
<dbReference type="Pfam" id="PF00565">
    <property type="entry name" value="SNase"/>
    <property type="match status" value="1"/>
</dbReference>
<keyword evidence="3" id="KW-0378">Hydrolase</keyword>
<protein>
    <recommendedName>
        <fullName evidence="4">TNase-like domain-containing protein</fullName>
    </recommendedName>
</protein>
<dbReference type="PROSITE" id="PS01123">
    <property type="entry name" value="TNASE_1"/>
    <property type="match status" value="1"/>
</dbReference>
<dbReference type="SMART" id="SM00318">
    <property type="entry name" value="SNc"/>
    <property type="match status" value="1"/>
</dbReference>
<dbReference type="InterPro" id="IPR016071">
    <property type="entry name" value="Staphylococal_nuclease_OB-fold"/>
</dbReference>
<feature type="domain" description="TNase-like" evidence="4">
    <location>
        <begin position="26"/>
        <end position="142"/>
    </location>
</feature>
<keyword evidence="6" id="KW-1185">Reference proteome</keyword>
<dbReference type="SUPFAM" id="SSF50199">
    <property type="entry name" value="Staphylococcal nuclease"/>
    <property type="match status" value="1"/>
</dbReference>
<dbReference type="PROSITE" id="PS50830">
    <property type="entry name" value="TNASE_3"/>
    <property type="match status" value="1"/>
</dbReference>
<dbReference type="InterPro" id="IPR002071">
    <property type="entry name" value="Thermonucl_AS"/>
</dbReference>
<dbReference type="PANTHER" id="PTHR12302:SF3">
    <property type="entry name" value="SERINE_THREONINE-PROTEIN KINASE 31"/>
    <property type="match status" value="1"/>
</dbReference>
<gene>
    <name evidence="5" type="ORF">GCM10023183_13820</name>
</gene>
<evidence type="ECO:0000259" key="4">
    <source>
        <dbReference type="PROSITE" id="PS50830"/>
    </source>
</evidence>
<comment type="caution">
    <text evidence="5">The sequence shown here is derived from an EMBL/GenBank/DDBJ whole genome shotgun (WGS) entry which is preliminary data.</text>
</comment>
<keyword evidence="1" id="KW-0540">Nuclease</keyword>
<evidence type="ECO:0000313" key="5">
    <source>
        <dbReference type="EMBL" id="GAA4302168.1"/>
    </source>
</evidence>
<evidence type="ECO:0000256" key="1">
    <source>
        <dbReference type="ARBA" id="ARBA00022722"/>
    </source>
</evidence>
<organism evidence="5 6">
    <name type="scientific">Nibribacter koreensis</name>
    <dbReference type="NCBI Taxonomy" id="1084519"/>
    <lineage>
        <taxon>Bacteria</taxon>
        <taxon>Pseudomonadati</taxon>
        <taxon>Bacteroidota</taxon>
        <taxon>Cytophagia</taxon>
        <taxon>Cytophagales</taxon>
        <taxon>Hymenobacteraceae</taxon>
        <taxon>Nibribacter</taxon>
    </lineage>
</organism>